<dbReference type="Gene3D" id="3.40.50.720">
    <property type="entry name" value="NAD(P)-binding Rossmann-like Domain"/>
    <property type="match status" value="1"/>
</dbReference>
<gene>
    <name evidence="6" type="ORF">MNB_SV-9-1239</name>
</gene>
<dbReference type="EC" id="1.5.1.2" evidence="6"/>
<feature type="domain" description="Pyrroline-5-carboxylate reductase catalytic N-terminal" evidence="4">
    <location>
        <begin position="3"/>
        <end position="84"/>
    </location>
</feature>
<evidence type="ECO:0000256" key="3">
    <source>
        <dbReference type="ARBA" id="ARBA00023002"/>
    </source>
</evidence>
<feature type="domain" description="Pyrroline-5-carboxylate reductase dimerisation" evidence="5">
    <location>
        <begin position="148"/>
        <end position="247"/>
    </location>
</feature>
<evidence type="ECO:0000313" key="6">
    <source>
        <dbReference type="EMBL" id="SFV62867.1"/>
    </source>
</evidence>
<proteinExistence type="inferred from homology"/>
<organism evidence="6">
    <name type="scientific">hydrothermal vent metagenome</name>
    <dbReference type="NCBI Taxonomy" id="652676"/>
    <lineage>
        <taxon>unclassified sequences</taxon>
        <taxon>metagenomes</taxon>
        <taxon>ecological metagenomes</taxon>
    </lineage>
</organism>
<evidence type="ECO:0000256" key="1">
    <source>
        <dbReference type="ARBA" id="ARBA00005525"/>
    </source>
</evidence>
<dbReference type="Gene3D" id="1.10.3730.10">
    <property type="entry name" value="ProC C-terminal domain-like"/>
    <property type="match status" value="1"/>
</dbReference>
<dbReference type="InterPro" id="IPR029036">
    <property type="entry name" value="P5CR_dimer"/>
</dbReference>
<dbReference type="FunFam" id="1.10.3730.10:FF:000001">
    <property type="entry name" value="Pyrroline-5-carboxylate reductase"/>
    <property type="match status" value="1"/>
</dbReference>
<dbReference type="EMBL" id="FPHG01000056">
    <property type="protein sequence ID" value="SFV62867.1"/>
    <property type="molecule type" value="Genomic_DNA"/>
</dbReference>
<keyword evidence="2" id="KW-0521">NADP</keyword>
<dbReference type="PIRSF" id="PIRSF000193">
    <property type="entry name" value="Pyrrol-5-carb_rd"/>
    <property type="match status" value="1"/>
</dbReference>
<dbReference type="HAMAP" id="MF_01925">
    <property type="entry name" value="P5C_reductase"/>
    <property type="match status" value="1"/>
</dbReference>
<dbReference type="NCBIfam" id="TIGR00112">
    <property type="entry name" value="proC"/>
    <property type="match status" value="1"/>
</dbReference>
<dbReference type="GO" id="GO:0055129">
    <property type="term" value="P:L-proline biosynthetic process"/>
    <property type="evidence" value="ECO:0007669"/>
    <property type="project" value="TreeGrafter"/>
</dbReference>
<dbReference type="SUPFAM" id="SSF51735">
    <property type="entry name" value="NAD(P)-binding Rossmann-fold domains"/>
    <property type="match status" value="1"/>
</dbReference>
<protein>
    <submittedName>
        <fullName evidence="6">Pyrroline-5-carboxylate reductase</fullName>
        <ecNumber evidence="6">1.5.1.2</ecNumber>
    </submittedName>
</protein>
<dbReference type="NCBIfam" id="NF008839">
    <property type="entry name" value="PRK11880.2-4"/>
    <property type="match status" value="1"/>
</dbReference>
<dbReference type="InterPro" id="IPR028939">
    <property type="entry name" value="P5C_Rdtase_cat_N"/>
</dbReference>
<dbReference type="InterPro" id="IPR000304">
    <property type="entry name" value="Pyrroline-COOH_reductase"/>
</dbReference>
<dbReference type="PANTHER" id="PTHR11645:SF0">
    <property type="entry name" value="PYRROLINE-5-CARBOXYLATE REDUCTASE 3"/>
    <property type="match status" value="1"/>
</dbReference>
<evidence type="ECO:0000259" key="5">
    <source>
        <dbReference type="Pfam" id="PF14748"/>
    </source>
</evidence>
<dbReference type="PANTHER" id="PTHR11645">
    <property type="entry name" value="PYRROLINE-5-CARBOXYLATE REDUCTASE"/>
    <property type="match status" value="1"/>
</dbReference>
<dbReference type="AlphaFoldDB" id="A0A1W1CAU7"/>
<dbReference type="SUPFAM" id="SSF48179">
    <property type="entry name" value="6-phosphogluconate dehydrogenase C-terminal domain-like"/>
    <property type="match status" value="1"/>
</dbReference>
<keyword evidence="3 6" id="KW-0560">Oxidoreductase</keyword>
<evidence type="ECO:0000256" key="2">
    <source>
        <dbReference type="ARBA" id="ARBA00022857"/>
    </source>
</evidence>
<reference evidence="6" key="1">
    <citation type="submission" date="2016-10" db="EMBL/GenBank/DDBJ databases">
        <authorList>
            <person name="de Groot N.N."/>
        </authorList>
    </citation>
    <scope>NUCLEOTIDE SEQUENCE</scope>
</reference>
<evidence type="ECO:0000259" key="4">
    <source>
        <dbReference type="Pfam" id="PF03807"/>
    </source>
</evidence>
<dbReference type="Pfam" id="PF03807">
    <property type="entry name" value="F420_oxidored"/>
    <property type="match status" value="1"/>
</dbReference>
<name>A0A1W1CAU7_9ZZZZ</name>
<sequence length="249" mass="26477">MMKLTIIGSGAMAIALADGLSNNYKIEFIARDEKKLKDISKIFNASYKILGDNDITDKNIILCVKPNALEAVCEELNGSARAVYSILAGTTLKELKNNISSRYTIRAMPNVAAAFGASATALTGDEVIKDDAIDIFSKVGESIWLNSEKELDIATAIAGSGPAYLSLVAEALMDGGVKQGLKRSDSMRFVQVLFGGFAPLIASNHPALIKDSVMSPAGTTASGYASLEEGRVRDSFIKAVESAFKVTQK</sequence>
<dbReference type="InterPro" id="IPR036291">
    <property type="entry name" value="NAD(P)-bd_dom_sf"/>
</dbReference>
<dbReference type="InterPro" id="IPR008927">
    <property type="entry name" value="6-PGluconate_DH-like_C_sf"/>
</dbReference>
<dbReference type="Pfam" id="PF14748">
    <property type="entry name" value="P5CR_dimer"/>
    <property type="match status" value="1"/>
</dbReference>
<dbReference type="GO" id="GO:0004735">
    <property type="term" value="F:pyrroline-5-carboxylate reductase activity"/>
    <property type="evidence" value="ECO:0007669"/>
    <property type="project" value="UniProtKB-EC"/>
</dbReference>
<comment type="similarity">
    <text evidence="1">Belongs to the pyrroline-5-carboxylate reductase family.</text>
</comment>
<accession>A0A1W1CAU7</accession>